<accession>A0A412WVY8</accession>
<dbReference type="AlphaFoldDB" id="A0A412WVY8"/>
<protein>
    <submittedName>
        <fullName evidence="4">DUF255 domain-containing protein</fullName>
    </submittedName>
</protein>
<dbReference type="PROSITE" id="PS00194">
    <property type="entry name" value="THIOREDOXIN_1"/>
    <property type="match status" value="1"/>
</dbReference>
<dbReference type="InterPro" id="IPR036249">
    <property type="entry name" value="Thioredoxin-like_sf"/>
</dbReference>
<gene>
    <name evidence="4" type="ORF">DWW18_17170</name>
</gene>
<dbReference type="Pfam" id="PF00085">
    <property type="entry name" value="Thioredoxin"/>
    <property type="match status" value="1"/>
</dbReference>
<keyword evidence="1" id="KW-0676">Redox-active center</keyword>
<evidence type="ECO:0000313" key="4">
    <source>
        <dbReference type="EMBL" id="RGV31552.1"/>
    </source>
</evidence>
<dbReference type="InterPro" id="IPR013766">
    <property type="entry name" value="Thioredoxin_domain"/>
</dbReference>
<feature type="chain" id="PRO_5019242302" evidence="2">
    <location>
        <begin position="20"/>
        <end position="379"/>
    </location>
</feature>
<dbReference type="InterPro" id="IPR017937">
    <property type="entry name" value="Thioredoxin_CS"/>
</dbReference>
<name>A0A412WVY8_9BACT</name>
<dbReference type="EMBL" id="QRZA01000031">
    <property type="protein sequence ID" value="RGV31552.1"/>
    <property type="molecule type" value="Genomic_DNA"/>
</dbReference>
<comment type="caution">
    <text evidence="4">The sequence shown here is derived from an EMBL/GenBank/DDBJ whole genome shotgun (WGS) entry which is preliminary data.</text>
</comment>
<dbReference type="SUPFAM" id="SSF52833">
    <property type="entry name" value="Thioredoxin-like"/>
    <property type="match status" value="1"/>
</dbReference>
<evidence type="ECO:0000313" key="5">
    <source>
        <dbReference type="Proteomes" id="UP000283589"/>
    </source>
</evidence>
<feature type="domain" description="Thioredoxin" evidence="3">
    <location>
        <begin position="4"/>
        <end position="138"/>
    </location>
</feature>
<dbReference type="RefSeq" id="WP_118261321.1">
    <property type="nucleotide sequence ID" value="NZ_CALBWO010000063.1"/>
</dbReference>
<dbReference type="PROSITE" id="PS51352">
    <property type="entry name" value="THIOREDOXIN_2"/>
    <property type="match status" value="1"/>
</dbReference>
<evidence type="ECO:0000259" key="3">
    <source>
        <dbReference type="PROSITE" id="PS51352"/>
    </source>
</evidence>
<dbReference type="Gene3D" id="3.40.30.10">
    <property type="entry name" value="Glutaredoxin"/>
    <property type="match status" value="1"/>
</dbReference>
<organism evidence="4 5">
    <name type="scientific">Butyricimonas virosa</name>
    <dbReference type="NCBI Taxonomy" id="544645"/>
    <lineage>
        <taxon>Bacteria</taxon>
        <taxon>Pseudomonadati</taxon>
        <taxon>Bacteroidota</taxon>
        <taxon>Bacteroidia</taxon>
        <taxon>Bacteroidales</taxon>
        <taxon>Odoribacteraceae</taxon>
        <taxon>Butyricimonas</taxon>
    </lineage>
</organism>
<dbReference type="STRING" id="1121130.GCA_000519105_03296"/>
<proteinExistence type="predicted"/>
<evidence type="ECO:0000256" key="1">
    <source>
        <dbReference type="ARBA" id="ARBA00023284"/>
    </source>
</evidence>
<dbReference type="Proteomes" id="UP000283589">
    <property type="component" value="Unassembled WGS sequence"/>
</dbReference>
<keyword evidence="2" id="KW-0732">Signal</keyword>
<evidence type="ECO:0000256" key="2">
    <source>
        <dbReference type="SAM" id="SignalP"/>
    </source>
</evidence>
<sequence length="379" mass="43793">MKKVYIIVSILFFSLMTFAQSGTQFMDNRPWQEVLQRAQRENKLIFVDCYTSWCGPCKQLSTQVFPQEKMGEYLNSRFVNAKYDVEKGEGLTVGKQYDKEIKVFPTMLILTAQGEIIHKVSGCRPVDELIAAIEEGLQGNTIYNLKKEYDKGNREWSFIQKYLNLLETAVERKEYEKVAREYASRFPVDSLLNQDIWNIVGKFVIQTPFSPEFRFVIEHIDDLDSKGLVNRYQLESKLSEEMGFAVNSIYLVSNKTHSEDTLVMLQEKIDYLRTLLKKPVKGFPTSLAELSLSESKIKQDVNQLYERLCVLVECGFTDRDILLANMLKYLAQNLNNKAHLKRCIDIAEYLKDISSKTSWVQEGFDEAIALANQKLGNKK</sequence>
<feature type="signal peptide" evidence="2">
    <location>
        <begin position="1"/>
        <end position="19"/>
    </location>
</feature>
<dbReference type="CDD" id="cd02947">
    <property type="entry name" value="TRX_family"/>
    <property type="match status" value="1"/>
</dbReference>
<reference evidence="4 5" key="1">
    <citation type="submission" date="2018-08" db="EMBL/GenBank/DDBJ databases">
        <title>A genome reference for cultivated species of the human gut microbiota.</title>
        <authorList>
            <person name="Zou Y."/>
            <person name="Xue W."/>
            <person name="Luo G."/>
        </authorList>
    </citation>
    <scope>NUCLEOTIDE SEQUENCE [LARGE SCALE GENOMIC DNA]</scope>
    <source>
        <strain evidence="4 5">AF14-49</strain>
    </source>
</reference>